<dbReference type="InterPro" id="IPR029058">
    <property type="entry name" value="AB_hydrolase_fold"/>
</dbReference>
<protein>
    <submittedName>
        <fullName evidence="2">Hydrolase 2, exosortase A system-associated</fullName>
    </submittedName>
</protein>
<keyword evidence="3" id="KW-1185">Reference proteome</keyword>
<dbReference type="InterPro" id="IPR022742">
    <property type="entry name" value="Hydrolase_4"/>
</dbReference>
<dbReference type="Gene3D" id="3.40.50.1820">
    <property type="entry name" value="alpha/beta hydrolase"/>
    <property type="match status" value="1"/>
</dbReference>
<dbReference type="SUPFAM" id="SSF53474">
    <property type="entry name" value="alpha/beta-Hydrolases"/>
    <property type="match status" value="1"/>
</dbReference>
<evidence type="ECO:0000313" key="3">
    <source>
        <dbReference type="Proteomes" id="UP000502415"/>
    </source>
</evidence>
<dbReference type="AlphaFoldDB" id="A0A7Z2VVC7"/>
<dbReference type="GO" id="GO:0016787">
    <property type="term" value="F:hydrolase activity"/>
    <property type="evidence" value="ECO:0007669"/>
    <property type="project" value="UniProtKB-KW"/>
</dbReference>
<dbReference type="InterPro" id="IPR017532">
    <property type="entry name" value="Hydrolase-2_PEP"/>
</dbReference>
<evidence type="ECO:0000259" key="1">
    <source>
        <dbReference type="Pfam" id="PF12146"/>
    </source>
</evidence>
<sequence>MSSAPVRPAAQAEPFFLDGAPGRRFCLFHPPAGTCRGALLYVHPFAEEMNRSRRMAALQARALAQQGYGVLQIDLYGCGDSSGDFGDARWDIWKDDLARGAAWLAAHCGQPLTLWGLRLGALLALDYARAAAHPVAHPIAHPITSMLLWQPVTKGTSYLTQFLRLRLAGELLDSGAAQGGTDALRQALRAGETVEIAGYDLAPQLAAALDGLPALEAMAPSCPVHWFEAVSAAGGASATGGAGGALPAGAARVAAAWRERGVDLHLHALPGAPFWATPETTVNADWLAATCAAMERRETEQHDGV</sequence>
<evidence type="ECO:0000313" key="2">
    <source>
        <dbReference type="EMBL" id="QJD99900.1"/>
    </source>
</evidence>
<dbReference type="Pfam" id="PF12146">
    <property type="entry name" value="Hydrolase_4"/>
    <property type="match status" value="1"/>
</dbReference>
<name>A0A7Z2VVC7_9BURK</name>
<keyword evidence="2" id="KW-0378">Hydrolase</keyword>
<dbReference type="RefSeq" id="WP_169434849.1">
    <property type="nucleotide sequence ID" value="NZ_CP051685.1"/>
</dbReference>
<gene>
    <name evidence="2" type="ORF">HH212_07585</name>
</gene>
<dbReference type="NCBIfam" id="TIGR03101">
    <property type="entry name" value="hydr2_PEP"/>
    <property type="match status" value="1"/>
</dbReference>
<dbReference type="Proteomes" id="UP000502415">
    <property type="component" value="Chromosome"/>
</dbReference>
<proteinExistence type="predicted"/>
<accession>A0A7Z2VVC7</accession>
<feature type="domain" description="Serine aminopeptidase S33" evidence="1">
    <location>
        <begin position="36"/>
        <end position="135"/>
    </location>
</feature>
<dbReference type="EMBL" id="CP051685">
    <property type="protein sequence ID" value="QJD99900.1"/>
    <property type="molecule type" value="Genomic_DNA"/>
</dbReference>
<dbReference type="KEGG" id="mfy:HH212_07585"/>
<reference evidence="2 3" key="1">
    <citation type="submission" date="2020-04" db="EMBL/GenBank/DDBJ databases">
        <title>Genome sequencing of novel species.</title>
        <authorList>
            <person name="Heo J."/>
            <person name="Kim S.-J."/>
            <person name="Kim J.-S."/>
            <person name="Hong S.-B."/>
            <person name="Kwon S.-W."/>
        </authorList>
    </citation>
    <scope>NUCLEOTIDE SEQUENCE [LARGE SCALE GENOMIC DNA]</scope>
    <source>
        <strain evidence="2 3">GN2-R2</strain>
    </source>
</reference>
<organism evidence="2 3">
    <name type="scientific">Massilia forsythiae</name>
    <dbReference type="NCBI Taxonomy" id="2728020"/>
    <lineage>
        <taxon>Bacteria</taxon>
        <taxon>Pseudomonadati</taxon>
        <taxon>Pseudomonadota</taxon>
        <taxon>Betaproteobacteria</taxon>
        <taxon>Burkholderiales</taxon>
        <taxon>Oxalobacteraceae</taxon>
        <taxon>Telluria group</taxon>
        <taxon>Massilia</taxon>
    </lineage>
</organism>